<dbReference type="AlphaFoldDB" id="A0A939C3Z4"/>
<dbReference type="Gene3D" id="1.10.1040.10">
    <property type="entry name" value="N-(1-d-carboxylethyl)-l-norvaline Dehydrogenase, domain 2"/>
    <property type="match status" value="1"/>
</dbReference>
<dbReference type="GO" id="GO:0005737">
    <property type="term" value="C:cytoplasm"/>
    <property type="evidence" value="ECO:0007669"/>
    <property type="project" value="TreeGrafter"/>
</dbReference>
<dbReference type="RefSeq" id="WP_205258321.1">
    <property type="nucleotide sequence ID" value="NZ_BAAAPV010000002.1"/>
</dbReference>
<keyword evidence="3" id="KW-0560">Oxidoreductase</keyword>
<organism evidence="7 8">
    <name type="scientific">Nakamurella flavida</name>
    <dbReference type="NCBI Taxonomy" id="363630"/>
    <lineage>
        <taxon>Bacteria</taxon>
        <taxon>Bacillati</taxon>
        <taxon>Actinomycetota</taxon>
        <taxon>Actinomycetes</taxon>
        <taxon>Nakamurellales</taxon>
        <taxon>Nakamurellaceae</taxon>
        <taxon>Nakamurella</taxon>
    </lineage>
</organism>
<evidence type="ECO:0000256" key="3">
    <source>
        <dbReference type="ARBA" id="ARBA00023002"/>
    </source>
</evidence>
<dbReference type="EMBL" id="JAERWL010000015">
    <property type="protein sequence ID" value="MBM9478200.1"/>
    <property type="molecule type" value="Genomic_DNA"/>
</dbReference>
<feature type="domain" description="Ketopantoate reductase C-terminal" evidence="6">
    <location>
        <begin position="199"/>
        <end position="319"/>
    </location>
</feature>
<protein>
    <submittedName>
        <fullName evidence="7">NAD(P)-binding domain-containing protein</fullName>
    </submittedName>
</protein>
<dbReference type="Gene3D" id="3.40.50.720">
    <property type="entry name" value="NAD(P)-binding Rossmann-like Domain"/>
    <property type="match status" value="1"/>
</dbReference>
<dbReference type="PANTHER" id="PTHR43765:SF2">
    <property type="entry name" value="2-DEHYDROPANTOATE 2-REDUCTASE"/>
    <property type="match status" value="1"/>
</dbReference>
<comment type="caution">
    <text evidence="7">The sequence shown here is derived from an EMBL/GenBank/DDBJ whole genome shotgun (WGS) entry which is preliminary data.</text>
</comment>
<name>A0A939C3Z4_9ACTN</name>
<gene>
    <name evidence="7" type="ORF">JL107_17260</name>
</gene>
<evidence type="ECO:0000259" key="5">
    <source>
        <dbReference type="Pfam" id="PF02558"/>
    </source>
</evidence>
<evidence type="ECO:0000256" key="2">
    <source>
        <dbReference type="ARBA" id="ARBA00022857"/>
    </source>
</evidence>
<feature type="domain" description="Ketopantoate reductase N-terminal" evidence="5">
    <location>
        <begin position="5"/>
        <end position="152"/>
    </location>
</feature>
<sequence length="345" mass="36026">MTRYVIVGAGAIGATLGGRLAQADRDVVLVARGEHAAAMAERGLTLRDPAATVTVHPPVATAPEDVDLTVDDVVVLTVKTHQVLAAVTAWADRPVRDGGAVVGTAGELLPFVTAQNGVSSEELCLRYVDRVFAACLWMPVVLLEPGEVWVRSSPLSGVYQVGRVPAARTDPRDAAFLDRLVADCAAAAVEIQRPAEVLAWKYRKLLANLGNGVQALLGDGDPEVKRFVGLARDEALAVLAAADIEPVDPDEQRAGVGGKTDPKPIPGQPAGMGGSSWQSLARGTGSIETDYLNGEIVRLAHVHGVPAPVNTVLARLCRQAAARRDAPGSVTADQLDAALAHPRTA</sequence>
<dbReference type="InterPro" id="IPR013332">
    <property type="entry name" value="KPR_N"/>
</dbReference>
<keyword evidence="2" id="KW-0521">NADP</keyword>
<accession>A0A939C3Z4</accession>
<dbReference type="InterPro" id="IPR050838">
    <property type="entry name" value="Ketopantoate_reductase"/>
</dbReference>
<dbReference type="PANTHER" id="PTHR43765">
    <property type="entry name" value="2-DEHYDROPANTOATE 2-REDUCTASE-RELATED"/>
    <property type="match status" value="1"/>
</dbReference>
<evidence type="ECO:0000256" key="4">
    <source>
        <dbReference type="SAM" id="MobiDB-lite"/>
    </source>
</evidence>
<dbReference type="GO" id="GO:0008677">
    <property type="term" value="F:2-dehydropantoate 2-reductase activity"/>
    <property type="evidence" value="ECO:0007669"/>
    <property type="project" value="TreeGrafter"/>
</dbReference>
<comment type="similarity">
    <text evidence="1">Belongs to the ketopantoate reductase family.</text>
</comment>
<feature type="region of interest" description="Disordered" evidence="4">
    <location>
        <begin position="248"/>
        <end position="280"/>
    </location>
</feature>
<dbReference type="GO" id="GO:0050661">
    <property type="term" value="F:NADP binding"/>
    <property type="evidence" value="ECO:0007669"/>
    <property type="project" value="TreeGrafter"/>
</dbReference>
<dbReference type="InterPro" id="IPR008927">
    <property type="entry name" value="6-PGluconate_DH-like_C_sf"/>
</dbReference>
<dbReference type="InterPro" id="IPR036188">
    <property type="entry name" value="FAD/NAD-bd_sf"/>
</dbReference>
<evidence type="ECO:0000256" key="1">
    <source>
        <dbReference type="ARBA" id="ARBA00007870"/>
    </source>
</evidence>
<keyword evidence="8" id="KW-1185">Reference proteome</keyword>
<dbReference type="Pfam" id="PF08546">
    <property type="entry name" value="ApbA_C"/>
    <property type="match status" value="1"/>
</dbReference>
<evidence type="ECO:0000259" key="6">
    <source>
        <dbReference type="Pfam" id="PF08546"/>
    </source>
</evidence>
<evidence type="ECO:0000313" key="8">
    <source>
        <dbReference type="Proteomes" id="UP000663801"/>
    </source>
</evidence>
<dbReference type="Pfam" id="PF02558">
    <property type="entry name" value="ApbA"/>
    <property type="match status" value="1"/>
</dbReference>
<proteinExistence type="inferred from homology"/>
<dbReference type="InterPro" id="IPR013328">
    <property type="entry name" value="6PGD_dom2"/>
</dbReference>
<dbReference type="SUPFAM" id="SSF48179">
    <property type="entry name" value="6-phosphogluconate dehydrogenase C-terminal domain-like"/>
    <property type="match status" value="1"/>
</dbReference>
<dbReference type="InterPro" id="IPR013752">
    <property type="entry name" value="KPA_reductase"/>
</dbReference>
<dbReference type="Proteomes" id="UP000663801">
    <property type="component" value="Unassembled WGS sequence"/>
</dbReference>
<dbReference type="SUPFAM" id="SSF51905">
    <property type="entry name" value="FAD/NAD(P)-binding domain"/>
    <property type="match status" value="1"/>
</dbReference>
<evidence type="ECO:0000313" key="7">
    <source>
        <dbReference type="EMBL" id="MBM9478200.1"/>
    </source>
</evidence>
<reference evidence="7" key="1">
    <citation type="submission" date="2021-01" db="EMBL/GenBank/DDBJ databases">
        <title>KCTC 19127 draft genome.</title>
        <authorList>
            <person name="An D."/>
        </authorList>
    </citation>
    <scope>NUCLEOTIDE SEQUENCE</scope>
    <source>
        <strain evidence="7">KCTC 19127</strain>
    </source>
</reference>